<evidence type="ECO:0000313" key="4">
    <source>
        <dbReference type="EMBL" id="PHJ24243.1"/>
    </source>
</evidence>
<feature type="region of interest" description="Disordered" evidence="1">
    <location>
        <begin position="620"/>
        <end position="642"/>
    </location>
</feature>
<dbReference type="InterPro" id="IPR041679">
    <property type="entry name" value="DNA2/NAM7-like_C"/>
</dbReference>
<keyword evidence="4" id="KW-0378">Hydrolase</keyword>
<keyword evidence="4" id="KW-0347">Helicase</keyword>
<evidence type="ECO:0000259" key="2">
    <source>
        <dbReference type="Pfam" id="PF13086"/>
    </source>
</evidence>
<feature type="region of interest" description="Disordered" evidence="1">
    <location>
        <begin position="561"/>
        <end position="589"/>
    </location>
</feature>
<sequence length="2013" mass="219857">MQLSCCFLRFARDVRGQEDAVKKERRASCLHVSVECAVPGAGETHPDCPPLLFRAPQWSCSRSEPERRLARRIARVLTCFADLGKVDEEFLLEAAHVTFCTTSVALRRDIHETCYHTLIVDEARQALEINVLPLLKQPLRRVVLVGDPQQLGEFVRSQAVCQAGYGRSLFERVLLARVCKAQERQLGQGVVTSETMERGVSGEGVTWAHIEAASRSDDVLLLTEQHRMHPEISRFPRTYVYGGTVRDATHVTGPSHTKQWSLGCKVLSPCRFFDTSNVPGANEQVAVQGRGSSRYNLFEARVAVALIKLLAATYPPRHQGENRELRWISVGVITFYLAQVAVIEEQLKSAVPHLCQFIRVSAVDSFQGSEQSVIILSTVRNNISGSLDSLGTTVARDILHRFEGGSLFNVNKAVLVLLDGQAKEASLDLSRGDRSGLAERVEVSGSAGDGAVRLIRGDAYAAAAWAICAAAEFVAPLAYMKRQGGESDADFERNFISKLWQRPGWWEPFVQLRFPLLISRTALRKLFSFPSCTPPHFPGLTLAVDSLVLALVALAMGIQPSRSGDSTPASSTTSSTTVHRRECSGTETSVVSTENQLPVFVDGVSVLIAELRNSGFFRFDDFPKRPPQDVRQKKDPEERRQDGLGVRHYMASALERRRVLESPAEDICRLLKLNGQFSPLSQPDYIEEAFDVSPLTNSLRCPRGSEEFLFVNGLQCQVLSALLREESGRRSRDAVADKARGSAGLRYEAEDREDEQSGRVPLRPVIVADLTSGLLSGSQAPAEMDIRVVHGTLKGHDHTVLMLGSAGCDLASVLLQRSLILERNLVIRTRFGLQGWSLPTFDQQFHQGKWRRTAASIVSEPCNTLEAAVDSQGLVDELLESTDRDLESDEVCGAISEEGRQFDDLNQMETVTATQFPDARDAVVDASATLASHTPLPSNAASDSDPVMVSAPVAGRKVPTQWTAAPAVSTGELFSPQKPPSSATPSIPKLVQLVHLLPYGSPPAAVEGLRRRCEGGRAWLHAGFNGCSSGCGEEEKGRGDDGGSLFRASRSDPECDAHGTLRSLIEVSVVELGCFLRRADKICEHSFTASWLPRSNEPIKREAKQNEVTFPVFVCKYWPDIWYVLGRQGDATSRKLTRAFLRCCLGEDKQEQTQGVKGCRPGGALSSVASLIPSKRMQTRRATSAGPSRGAARIVWDEIQSVIKGGHILRREVNAPSLRTRLQAHRAYLRQCAAARSQSGEDCCEFGDTTRAEQFSKLSKLLRSRWKGPSRFFLSSEEYLIRRGDSACPAASKQAAESAAHHYSRAPSLLFLNSADFPFIYRAFKVYEALKYLRCDFDRGDLAANVLVNCMTRELSEAEVPHSVCEVPGEPRPFADNSVGLRLCRNESDSIRKAVASGQRRGDERTADCSRCTGVSKRNGSEAVLTGERTGGELIRDCEQSTGVLRGSRSVLETLTGKYYFLHNVESCTPLELSLLLLIHSCNVNDRAALTASANVGSVTGHIPPAACFSLVSSLGARVLPAFFPVTVARPCRGISSPVLAFLKRVRRLAALLRGFDPTLALETDLPAAASSGGRLKLPWYEEEGAWKEQDTKMRCTDDRSNSNNRNTQVVAQAITTAWSESFHDALFGGDVLPSVHLLDATVNAEPATKSRKSRDVPEGVTKGNSVSFTKVSEASVPPEGTLETMARLLSTVVPSLFSPQNGQTTAVYVRSRKTAVDVFRLVTGFDVELLQWVPVPELLLVADTIGTSESNQRASDDSAGRGTEKSIEPSNDAGDGESRAETKALATIRELLAGRTESPATWIFEDRSGTSINAQEDEDSSAATPSAARCRGGALPLRFCNPESFTRVESPTLDAGHPRALAGSRAFTDARFKEMVGASEPEGGKKNEVATATYQVIRKVICVDDSSQVYGELFDQDDLFLLQGTISSCTYCLHFVETDTRSCLGLLSHWLAFSTDAKGEELDDAICELGGKMKIKETGYLSVELRRLIKNSRSFTLPGVSIRGTVTSGGRG</sequence>
<dbReference type="EMBL" id="MIGC01000786">
    <property type="protein sequence ID" value="PHJ24243.1"/>
    <property type="molecule type" value="Genomic_DNA"/>
</dbReference>
<dbReference type="Pfam" id="PF13087">
    <property type="entry name" value="AAA_12"/>
    <property type="match status" value="1"/>
</dbReference>
<gene>
    <name evidence="4" type="ORF">CSUI_001907</name>
</gene>
<feature type="compositionally biased region" description="Basic and acidic residues" evidence="1">
    <location>
        <begin position="1755"/>
        <end position="1768"/>
    </location>
</feature>
<keyword evidence="5" id="KW-1185">Reference proteome</keyword>
<accession>A0A2C6LB52</accession>
<feature type="region of interest" description="Disordered" evidence="1">
    <location>
        <begin position="1750"/>
        <end position="1781"/>
    </location>
</feature>
<dbReference type="SUPFAM" id="SSF52540">
    <property type="entry name" value="P-loop containing nucleoside triphosphate hydrolases"/>
    <property type="match status" value="1"/>
</dbReference>
<dbReference type="CDD" id="cd18808">
    <property type="entry name" value="SF1_C_Upf1"/>
    <property type="match status" value="1"/>
</dbReference>
<dbReference type="RefSeq" id="XP_067925916.1">
    <property type="nucleotide sequence ID" value="XM_068062110.1"/>
</dbReference>
<dbReference type="PANTHER" id="PTHR10887">
    <property type="entry name" value="DNA2/NAM7 HELICASE FAMILY"/>
    <property type="match status" value="1"/>
</dbReference>
<comment type="caution">
    <text evidence="4">The sequence shown here is derived from an EMBL/GenBank/DDBJ whole genome shotgun (WGS) entry which is preliminary data.</text>
</comment>
<dbReference type="InterPro" id="IPR045055">
    <property type="entry name" value="DNA2/NAM7-like"/>
</dbReference>
<dbReference type="GO" id="GO:0004386">
    <property type="term" value="F:helicase activity"/>
    <property type="evidence" value="ECO:0007669"/>
    <property type="project" value="UniProtKB-KW"/>
</dbReference>
<feature type="domain" description="DNA2/NAM7 helicase helicase" evidence="2">
    <location>
        <begin position="87"/>
        <end position="155"/>
    </location>
</feature>
<organism evidence="4 5">
    <name type="scientific">Cystoisospora suis</name>
    <dbReference type="NCBI Taxonomy" id="483139"/>
    <lineage>
        <taxon>Eukaryota</taxon>
        <taxon>Sar</taxon>
        <taxon>Alveolata</taxon>
        <taxon>Apicomplexa</taxon>
        <taxon>Conoidasida</taxon>
        <taxon>Coccidia</taxon>
        <taxon>Eucoccidiorida</taxon>
        <taxon>Eimeriorina</taxon>
        <taxon>Sarcocystidae</taxon>
        <taxon>Cystoisospora</taxon>
    </lineage>
</organism>
<dbReference type="InterPro" id="IPR047187">
    <property type="entry name" value="SF1_C_Upf1"/>
</dbReference>
<dbReference type="Pfam" id="PF13086">
    <property type="entry name" value="AAA_11"/>
    <property type="match status" value="1"/>
</dbReference>
<dbReference type="VEuPathDB" id="ToxoDB:CSUI_001907"/>
<dbReference type="Proteomes" id="UP000221165">
    <property type="component" value="Unassembled WGS sequence"/>
</dbReference>
<dbReference type="OrthoDB" id="425326at2759"/>
<evidence type="ECO:0000256" key="1">
    <source>
        <dbReference type="SAM" id="MobiDB-lite"/>
    </source>
</evidence>
<keyword evidence="4" id="KW-0067">ATP-binding</keyword>
<feature type="domain" description="DNA2/NAM7 helicase-like C-terminal" evidence="3">
    <location>
        <begin position="216"/>
        <end position="386"/>
    </location>
</feature>
<proteinExistence type="predicted"/>
<protein>
    <submittedName>
        <fullName evidence="4">Helicase sen1-like</fullName>
    </submittedName>
</protein>
<feature type="compositionally biased region" description="Low complexity" evidence="1">
    <location>
        <begin position="566"/>
        <end position="577"/>
    </location>
</feature>
<reference evidence="4 5" key="1">
    <citation type="journal article" date="2017" name="Int. J. Parasitol.">
        <title>The genome of the protozoan parasite Cystoisospora suis and a reverse vaccinology approach to identify vaccine candidates.</title>
        <authorList>
            <person name="Palmieri N."/>
            <person name="Shrestha A."/>
            <person name="Ruttkowski B."/>
            <person name="Beck T."/>
            <person name="Vogl C."/>
            <person name="Tomley F."/>
            <person name="Blake D.P."/>
            <person name="Joachim A."/>
        </authorList>
    </citation>
    <scope>NUCLEOTIDE SEQUENCE [LARGE SCALE GENOMIC DNA]</scope>
    <source>
        <strain evidence="4 5">Wien I</strain>
    </source>
</reference>
<evidence type="ECO:0000313" key="5">
    <source>
        <dbReference type="Proteomes" id="UP000221165"/>
    </source>
</evidence>
<dbReference type="InterPro" id="IPR041677">
    <property type="entry name" value="DNA2/NAM7_AAA_11"/>
</dbReference>
<dbReference type="InterPro" id="IPR027417">
    <property type="entry name" value="P-loop_NTPase"/>
</dbReference>
<dbReference type="GeneID" id="94425321"/>
<feature type="region of interest" description="Disordered" evidence="1">
    <location>
        <begin position="1804"/>
        <end position="1828"/>
    </location>
</feature>
<keyword evidence="4" id="KW-0547">Nucleotide-binding</keyword>
<evidence type="ECO:0000259" key="3">
    <source>
        <dbReference type="Pfam" id="PF13087"/>
    </source>
</evidence>
<name>A0A2C6LB52_9APIC</name>
<dbReference type="Gene3D" id="3.40.50.300">
    <property type="entry name" value="P-loop containing nucleotide triphosphate hydrolases"/>
    <property type="match status" value="2"/>
</dbReference>
<dbReference type="PANTHER" id="PTHR10887:SF495">
    <property type="entry name" value="HELICASE SENATAXIN ISOFORM X1-RELATED"/>
    <property type="match status" value="1"/>
</dbReference>